<protein>
    <submittedName>
        <fullName evidence="6">Ser/Thr phosphatase family protein</fullName>
    </submittedName>
</protein>
<evidence type="ECO:0000259" key="5">
    <source>
        <dbReference type="Pfam" id="PF00149"/>
    </source>
</evidence>
<dbReference type="AlphaFoldDB" id="B7BFD3"/>
<dbReference type="EMBL" id="ABYH01000382">
    <property type="protein sequence ID" value="EEC94884.1"/>
    <property type="molecule type" value="Genomic_DNA"/>
</dbReference>
<dbReference type="GO" id="GO:0046872">
    <property type="term" value="F:metal ion binding"/>
    <property type="evidence" value="ECO:0007669"/>
    <property type="project" value="UniProtKB-KW"/>
</dbReference>
<keyword evidence="3" id="KW-0408">Iron</keyword>
<dbReference type="PANTHER" id="PTHR42988:SF2">
    <property type="entry name" value="CYCLIC NUCLEOTIDE PHOSPHODIESTERASE CBUA0032-RELATED"/>
    <property type="match status" value="1"/>
</dbReference>
<dbReference type="SUPFAM" id="SSF56300">
    <property type="entry name" value="Metallo-dependent phosphatases"/>
    <property type="match status" value="1"/>
</dbReference>
<dbReference type="HOGENOM" id="CLU_070320_0_0_10"/>
<evidence type="ECO:0000256" key="4">
    <source>
        <dbReference type="ARBA" id="ARBA00025742"/>
    </source>
</evidence>
<dbReference type="Gene3D" id="3.60.21.10">
    <property type="match status" value="1"/>
</dbReference>
<dbReference type="GO" id="GO:0016787">
    <property type="term" value="F:hydrolase activity"/>
    <property type="evidence" value="ECO:0007669"/>
    <property type="project" value="UniProtKB-KW"/>
</dbReference>
<name>B7BFD3_9BACT</name>
<evidence type="ECO:0000256" key="2">
    <source>
        <dbReference type="ARBA" id="ARBA00022801"/>
    </source>
</evidence>
<dbReference type="PANTHER" id="PTHR42988">
    <property type="entry name" value="PHOSPHOHYDROLASE"/>
    <property type="match status" value="1"/>
</dbReference>
<dbReference type="InterPro" id="IPR029052">
    <property type="entry name" value="Metallo-depent_PP-like"/>
</dbReference>
<evidence type="ECO:0000313" key="7">
    <source>
        <dbReference type="Proteomes" id="UP000005510"/>
    </source>
</evidence>
<dbReference type="Proteomes" id="UP000005510">
    <property type="component" value="Unassembled WGS sequence"/>
</dbReference>
<keyword evidence="2" id="KW-0378">Hydrolase</keyword>
<dbReference type="Pfam" id="PF00149">
    <property type="entry name" value="Metallophos"/>
    <property type="match status" value="1"/>
</dbReference>
<dbReference type="RefSeq" id="WP_008152213.1">
    <property type="nucleotide sequence ID" value="NZ_CP102285.1"/>
</dbReference>
<dbReference type="InterPro" id="IPR004843">
    <property type="entry name" value="Calcineurin-like_PHP"/>
</dbReference>
<dbReference type="GeneID" id="93406682"/>
<feature type="domain" description="Calcineurin-like phosphoesterase" evidence="5">
    <location>
        <begin position="1"/>
        <end position="184"/>
    </location>
</feature>
<reference evidence="6 7" key="2">
    <citation type="submission" date="2008-10" db="EMBL/GenBank/DDBJ databases">
        <authorList>
            <person name="Fulton L."/>
            <person name="Clifton S."/>
            <person name="Fulton B."/>
            <person name="Xu J."/>
            <person name="Minx P."/>
            <person name="Pepin K.H."/>
            <person name="Johnson M."/>
            <person name="Bhonagiri V."/>
            <person name="Nash W.E."/>
            <person name="Mardis E.R."/>
            <person name="Wilson R.K."/>
        </authorList>
    </citation>
    <scope>NUCLEOTIDE SEQUENCE [LARGE SCALE GENOMIC DNA]</scope>
    <source>
        <strain evidence="6 7">DSM 18315</strain>
    </source>
</reference>
<comment type="caution">
    <text evidence="6">The sequence shown here is derived from an EMBL/GenBank/DDBJ whole genome shotgun (WGS) entry which is preliminary data.</text>
</comment>
<evidence type="ECO:0000256" key="1">
    <source>
        <dbReference type="ARBA" id="ARBA00022723"/>
    </source>
</evidence>
<dbReference type="InterPro" id="IPR050884">
    <property type="entry name" value="CNP_phosphodiesterase-III"/>
</dbReference>
<gene>
    <name evidence="6" type="ORF">PRABACTJOHN_03762</name>
</gene>
<evidence type="ECO:0000256" key="3">
    <source>
        <dbReference type="ARBA" id="ARBA00023004"/>
    </source>
</evidence>
<proteinExistence type="inferred from homology"/>
<comment type="similarity">
    <text evidence="4">Belongs to the cyclic nucleotide phosphodiesterase class-III family.</text>
</comment>
<dbReference type="STRING" id="537006.PRABACTJOHN_03762"/>
<evidence type="ECO:0000313" key="6">
    <source>
        <dbReference type="EMBL" id="EEC94884.1"/>
    </source>
</evidence>
<reference evidence="6 7" key="1">
    <citation type="submission" date="2008-10" db="EMBL/GenBank/DDBJ databases">
        <title>Draft genome sequence of Parabacteroides johnsonii (DSM 18315).</title>
        <authorList>
            <person name="Sudarsanam P."/>
            <person name="Ley R."/>
            <person name="Guruge J."/>
            <person name="Turnbaugh P.J."/>
            <person name="Mahowald M."/>
            <person name="Liep D."/>
            <person name="Gordon J."/>
        </authorList>
    </citation>
    <scope>NUCLEOTIDE SEQUENCE [LARGE SCALE GENOMIC DNA]</scope>
    <source>
        <strain evidence="6 7">DSM 18315</strain>
    </source>
</reference>
<organism evidence="6 7">
    <name type="scientific">Parabacteroides johnsonii DSM 18315</name>
    <dbReference type="NCBI Taxonomy" id="537006"/>
    <lineage>
        <taxon>Bacteria</taxon>
        <taxon>Pseudomonadati</taxon>
        <taxon>Bacteroidota</taxon>
        <taxon>Bacteroidia</taxon>
        <taxon>Bacteroidales</taxon>
        <taxon>Tannerellaceae</taxon>
        <taxon>Parabacteroides</taxon>
    </lineage>
</organism>
<sequence>MRIIHISDIHLENHGLPIWNTDTKLHFDKAIKKIQTMDNIDAIIISGDLSNDGSAWSYNYIDNLLAKTNIPTFCCPGNHDNLDIFYGSHKSWFYKNCELFMLNGWTFIMLNSVMAGKSRGNFYPDKFLDLLKHSCGPTVIVLHHPPIEQDGWLNRKLLENRDVFNDIIHKYKNIRLVLYGHTHHHEIKTIDGIIYSSASSIGFAFHPKLLKFQIAHGREGFSLITLNDSNIIIENILI</sequence>
<keyword evidence="1" id="KW-0479">Metal-binding</keyword>
<accession>B7BFD3</accession>